<dbReference type="EMBL" id="FAOZ01000004">
    <property type="protein sequence ID" value="CUU55190.1"/>
    <property type="molecule type" value="Genomic_DNA"/>
</dbReference>
<organism evidence="2 3">
    <name type="scientific">Parafrankia irregularis</name>
    <dbReference type="NCBI Taxonomy" id="795642"/>
    <lineage>
        <taxon>Bacteria</taxon>
        <taxon>Bacillati</taxon>
        <taxon>Actinomycetota</taxon>
        <taxon>Actinomycetes</taxon>
        <taxon>Frankiales</taxon>
        <taxon>Frankiaceae</taxon>
        <taxon>Parafrankia</taxon>
    </lineage>
</organism>
<reference evidence="3" key="1">
    <citation type="submission" date="2015-11" db="EMBL/GenBank/DDBJ databases">
        <authorList>
            <person name="Varghese N."/>
        </authorList>
    </citation>
    <scope>NUCLEOTIDE SEQUENCE [LARGE SCALE GENOMIC DNA]</scope>
    <source>
        <strain evidence="3">DSM 45899</strain>
    </source>
</reference>
<dbReference type="Proteomes" id="UP000198802">
    <property type="component" value="Unassembled WGS sequence"/>
</dbReference>
<evidence type="ECO:0000256" key="1">
    <source>
        <dbReference type="SAM" id="Phobius"/>
    </source>
</evidence>
<proteinExistence type="predicted"/>
<keyword evidence="1" id="KW-1133">Transmembrane helix</keyword>
<accession>A0A0S4QKZ7</accession>
<sequence>MLASVLTGPGTDTPSLSLDVEELESLEALFDWGAFWQGFRVGVAVAGAAGAGIGIGIAIT</sequence>
<dbReference type="AlphaFoldDB" id="A0A0S4QKZ7"/>
<keyword evidence="1" id="KW-0472">Membrane</keyword>
<keyword evidence="3" id="KW-1185">Reference proteome</keyword>
<dbReference type="RefSeq" id="WP_054570840.1">
    <property type="nucleotide sequence ID" value="NZ_FAOZ01000004.1"/>
</dbReference>
<gene>
    <name evidence="2" type="ORF">Ga0074812_104271</name>
</gene>
<protein>
    <submittedName>
        <fullName evidence="2">Uncharacterized protein</fullName>
    </submittedName>
</protein>
<evidence type="ECO:0000313" key="2">
    <source>
        <dbReference type="EMBL" id="CUU55190.1"/>
    </source>
</evidence>
<keyword evidence="1" id="KW-0812">Transmembrane</keyword>
<evidence type="ECO:0000313" key="3">
    <source>
        <dbReference type="Proteomes" id="UP000198802"/>
    </source>
</evidence>
<name>A0A0S4QKZ7_9ACTN</name>
<feature type="transmembrane region" description="Helical" evidence="1">
    <location>
        <begin position="39"/>
        <end position="59"/>
    </location>
</feature>